<dbReference type="Proteomes" id="UP000248079">
    <property type="component" value="Unassembled WGS sequence"/>
</dbReference>
<evidence type="ECO:0000313" key="3">
    <source>
        <dbReference type="Proteomes" id="UP000248079"/>
    </source>
</evidence>
<reference evidence="2 3" key="1">
    <citation type="submission" date="2018-05" db="EMBL/GenBank/DDBJ databases">
        <title>Marinifilum breve JC075T sp. nov., a marine bacterium isolated from Yongle Blue Hole in the South China Sea.</title>
        <authorList>
            <person name="Fu T."/>
        </authorList>
    </citation>
    <scope>NUCLEOTIDE SEQUENCE [LARGE SCALE GENOMIC DNA]</scope>
    <source>
        <strain evidence="2 3">JC075</strain>
    </source>
</reference>
<keyword evidence="1" id="KW-0472">Membrane</keyword>
<proteinExistence type="predicted"/>
<evidence type="ECO:0008006" key="4">
    <source>
        <dbReference type="Google" id="ProtNLM"/>
    </source>
</evidence>
<evidence type="ECO:0000256" key="1">
    <source>
        <dbReference type="SAM" id="Phobius"/>
    </source>
</evidence>
<gene>
    <name evidence="2" type="ORF">DF185_15445</name>
</gene>
<dbReference type="AlphaFoldDB" id="A0A2V4A8A0"/>
<feature type="transmembrane region" description="Helical" evidence="1">
    <location>
        <begin position="52"/>
        <end position="70"/>
    </location>
</feature>
<evidence type="ECO:0000313" key="2">
    <source>
        <dbReference type="EMBL" id="PXX98772.1"/>
    </source>
</evidence>
<dbReference type="EMBL" id="QFLI01000007">
    <property type="protein sequence ID" value="PXX98772.1"/>
    <property type="molecule type" value="Genomic_DNA"/>
</dbReference>
<organism evidence="2 3">
    <name type="scientific">Marinifilum breve</name>
    <dbReference type="NCBI Taxonomy" id="2184082"/>
    <lineage>
        <taxon>Bacteria</taxon>
        <taxon>Pseudomonadati</taxon>
        <taxon>Bacteroidota</taxon>
        <taxon>Bacteroidia</taxon>
        <taxon>Marinilabiliales</taxon>
        <taxon>Marinifilaceae</taxon>
    </lineage>
</organism>
<name>A0A2V4A8A0_9BACT</name>
<dbReference type="OrthoDB" id="157646at2"/>
<accession>A0A2V4A8A0</accession>
<keyword evidence="1" id="KW-1133">Transmembrane helix</keyword>
<keyword evidence="3" id="KW-1185">Reference proteome</keyword>
<sequence length="71" mass="8407">MKQKLNQHILDEMHKDLGNWYGPFYCNRKDPRGIVPKYDPMLGYTFNFASKYSLLAAVFIVLLIIAYKFFL</sequence>
<dbReference type="RefSeq" id="WP_110361663.1">
    <property type="nucleotide sequence ID" value="NZ_QFLI01000007.1"/>
</dbReference>
<comment type="caution">
    <text evidence="2">The sequence shown here is derived from an EMBL/GenBank/DDBJ whole genome shotgun (WGS) entry which is preliminary data.</text>
</comment>
<protein>
    <recommendedName>
        <fullName evidence="4">DUF5808 domain-containing protein</fullName>
    </recommendedName>
</protein>
<keyword evidence="1" id="KW-0812">Transmembrane</keyword>